<dbReference type="EMBL" id="AZHX01001594">
    <property type="protein sequence ID" value="ETX01685.1"/>
    <property type="molecule type" value="Genomic_DNA"/>
</dbReference>
<dbReference type="HOGENOM" id="CLU_1406473_0_0_7"/>
<keyword evidence="2" id="KW-1185">Reference proteome</keyword>
<comment type="caution">
    <text evidence="1">The sequence shown here is derived from an EMBL/GenBank/DDBJ whole genome shotgun (WGS) entry which is preliminary data.</text>
</comment>
<dbReference type="Proteomes" id="UP000019140">
    <property type="component" value="Unassembled WGS sequence"/>
</dbReference>
<protein>
    <submittedName>
        <fullName evidence="1">Uncharacterized protein</fullName>
    </submittedName>
</protein>
<name>W4LUX2_9BACT</name>
<evidence type="ECO:0000313" key="1">
    <source>
        <dbReference type="EMBL" id="ETX01685.1"/>
    </source>
</evidence>
<organism evidence="1 2">
    <name type="scientific">Candidatus Entotheonella gemina</name>
    <dbReference type="NCBI Taxonomy" id="1429439"/>
    <lineage>
        <taxon>Bacteria</taxon>
        <taxon>Pseudomonadati</taxon>
        <taxon>Nitrospinota/Tectimicrobiota group</taxon>
        <taxon>Candidatus Tectimicrobiota</taxon>
        <taxon>Candidatus Entotheonellia</taxon>
        <taxon>Candidatus Entotheonellales</taxon>
        <taxon>Candidatus Entotheonellaceae</taxon>
        <taxon>Candidatus Entotheonella</taxon>
    </lineage>
</organism>
<gene>
    <name evidence="1" type="ORF">ETSY2_36765</name>
</gene>
<dbReference type="AlphaFoldDB" id="W4LUX2"/>
<reference evidence="1 2" key="1">
    <citation type="journal article" date="2014" name="Nature">
        <title>An environmental bacterial taxon with a large and distinct metabolic repertoire.</title>
        <authorList>
            <person name="Wilson M.C."/>
            <person name="Mori T."/>
            <person name="Ruckert C."/>
            <person name="Uria A.R."/>
            <person name="Helf M.J."/>
            <person name="Takada K."/>
            <person name="Gernert C."/>
            <person name="Steffens U.A."/>
            <person name="Heycke N."/>
            <person name="Schmitt S."/>
            <person name="Rinke C."/>
            <person name="Helfrich E.J."/>
            <person name="Brachmann A.O."/>
            <person name="Gurgui C."/>
            <person name="Wakimoto T."/>
            <person name="Kracht M."/>
            <person name="Crusemann M."/>
            <person name="Hentschel U."/>
            <person name="Abe I."/>
            <person name="Matsunaga S."/>
            <person name="Kalinowski J."/>
            <person name="Takeyama H."/>
            <person name="Piel J."/>
        </authorList>
    </citation>
    <scope>NUCLEOTIDE SEQUENCE [LARGE SCALE GENOMIC DNA]</scope>
    <source>
        <strain evidence="2">TSY2</strain>
    </source>
</reference>
<evidence type="ECO:0000313" key="2">
    <source>
        <dbReference type="Proteomes" id="UP000019140"/>
    </source>
</evidence>
<proteinExistence type="predicted"/>
<sequence length="193" mass="21239">MDQQKLIIKCRNLWVWRRFQGAVTALLTLLVTCLGVGLFDVAWAQDPPDNVYLVSYIRSQTTLPLFDTVISLTNVHDDNCPVTVVWMSNSGDELCLTESTIPSNQTHHHCSSQNPEASGVTMACRAVCDASASSLEGHAIVQTVGRCRVRLGVDAKIYSATFMRNVDGRITSTQAIGFHSVEVHRFDGVNLTD</sequence>
<accession>W4LUX2</accession>